<reference evidence="1" key="1">
    <citation type="submission" date="2021-03" db="EMBL/GenBank/DDBJ databases">
        <title>Evolutionary innovations through gain and loss of genes in the ectomycorrhizal Boletales.</title>
        <authorList>
            <person name="Wu G."/>
            <person name="Miyauchi S."/>
            <person name="Morin E."/>
            <person name="Yang Z.-L."/>
            <person name="Xu J."/>
            <person name="Martin F.M."/>
        </authorList>
    </citation>
    <scope>NUCLEOTIDE SEQUENCE</scope>
    <source>
        <strain evidence="1">BR01</strain>
    </source>
</reference>
<accession>A0A8I2YRS4</accession>
<organism evidence="1 2">
    <name type="scientific">Boletus reticuloceps</name>
    <dbReference type="NCBI Taxonomy" id="495285"/>
    <lineage>
        <taxon>Eukaryota</taxon>
        <taxon>Fungi</taxon>
        <taxon>Dikarya</taxon>
        <taxon>Basidiomycota</taxon>
        <taxon>Agaricomycotina</taxon>
        <taxon>Agaricomycetes</taxon>
        <taxon>Agaricomycetidae</taxon>
        <taxon>Boletales</taxon>
        <taxon>Boletineae</taxon>
        <taxon>Boletaceae</taxon>
        <taxon>Boletoideae</taxon>
        <taxon>Boletus</taxon>
    </lineage>
</organism>
<dbReference type="AlphaFoldDB" id="A0A8I2YRS4"/>
<evidence type="ECO:0000313" key="2">
    <source>
        <dbReference type="Proteomes" id="UP000683000"/>
    </source>
</evidence>
<name>A0A8I2YRS4_9AGAM</name>
<evidence type="ECO:0000313" key="1">
    <source>
        <dbReference type="EMBL" id="KAG6378129.1"/>
    </source>
</evidence>
<dbReference type="EMBL" id="JAGFBS010000007">
    <property type="protein sequence ID" value="KAG6378129.1"/>
    <property type="molecule type" value="Genomic_DNA"/>
</dbReference>
<dbReference type="OrthoDB" id="6141102at2759"/>
<proteinExistence type="predicted"/>
<dbReference type="Proteomes" id="UP000683000">
    <property type="component" value="Unassembled WGS sequence"/>
</dbReference>
<keyword evidence="2" id="KW-1185">Reference proteome</keyword>
<comment type="caution">
    <text evidence="1">The sequence shown here is derived from an EMBL/GenBank/DDBJ whole genome shotgun (WGS) entry which is preliminary data.</text>
</comment>
<sequence>MDVPADTDSDSADEQNDVLKTLLEPEASTSDLVQSVLSQVQTEFTEWNVAHCHQVLTSFTAPSTWRSRLHPDLPIPNPSPDARPALQVADFPSPLVTQEVYASDGAVIEISSVKSDIIYLTSSLEPHPPYESCSPLHRSVFHGDDSDNMNFIPYADDNTFDQDNHTFHYGSFSWQDTFDPDLEVIVLEAVYRLLIQHALTYDDIEGCNVLPLKLRSRSGIPGLLSIARRR</sequence>
<protein>
    <submittedName>
        <fullName evidence="1">Uncharacterized protein</fullName>
    </submittedName>
</protein>
<gene>
    <name evidence="1" type="ORF">JVT61DRAFT_13815</name>
</gene>